<dbReference type="Proteomes" id="UP000746503">
    <property type="component" value="Unassembled WGS sequence"/>
</dbReference>
<reference evidence="1 2" key="1">
    <citation type="submission" date="2020-03" db="EMBL/GenBank/DDBJ databases">
        <title>Draft genome of Streptomyces sp. ventii, isolated from the Axial Seamount in the Pacific Ocean, and resequencing of the two type strains Streptomyces lonarensis strain NCL 716 and Streptomyces bohaiensis strain 11A07.</title>
        <authorList>
            <person name="Loughran R.M."/>
            <person name="Pfannmuller K.M."/>
            <person name="Wasson B.J."/>
            <person name="Deadmond M.C."/>
            <person name="Paddock B.E."/>
            <person name="Koyack M.J."/>
            <person name="Gallegos D.A."/>
            <person name="Mitchell E.A."/>
            <person name="Ushijima B."/>
            <person name="Saw J.H."/>
            <person name="Mcphail K.L."/>
            <person name="Videau P."/>
        </authorList>
    </citation>
    <scope>NUCLEOTIDE SEQUENCE [LARGE SCALE GENOMIC DNA]</scope>
    <source>
        <strain evidence="2">5675061</strain>
    </source>
</reference>
<dbReference type="EMBL" id="JAAVJB010000032">
    <property type="protein sequence ID" value="NJP66003.1"/>
    <property type="molecule type" value="Genomic_DNA"/>
</dbReference>
<evidence type="ECO:0000313" key="1">
    <source>
        <dbReference type="EMBL" id="NJP66003.1"/>
    </source>
</evidence>
<organism evidence="1 2">
    <name type="scientific">Streptomyces spiramenti</name>
    <dbReference type="NCBI Taxonomy" id="2720606"/>
    <lineage>
        <taxon>Bacteria</taxon>
        <taxon>Bacillati</taxon>
        <taxon>Actinomycetota</taxon>
        <taxon>Actinomycetes</taxon>
        <taxon>Kitasatosporales</taxon>
        <taxon>Streptomycetaceae</taxon>
        <taxon>Streptomyces</taxon>
    </lineage>
</organism>
<dbReference type="RefSeq" id="WP_167932525.1">
    <property type="nucleotide sequence ID" value="NZ_JAAVJB010000032.1"/>
</dbReference>
<sequence>MNQAARRIGRTLALVLPVVLVLSGTLAVAKVPWAEPPADSTVVNAGAERAPQQTDVAPEPLPAEDELLVSLLDELHAADPGTALTSLQREVELDPALAVHCMEIARALGQAAVEKYGSAVLAQEHARPVCDTSFAAGVAGAV</sequence>
<evidence type="ECO:0008006" key="3">
    <source>
        <dbReference type="Google" id="ProtNLM"/>
    </source>
</evidence>
<name>A0ABX1AN00_9ACTN</name>
<accession>A0ABX1AN00</accession>
<keyword evidence="2" id="KW-1185">Reference proteome</keyword>
<gene>
    <name evidence="1" type="ORF">HCJ92_06780</name>
</gene>
<comment type="caution">
    <text evidence="1">The sequence shown here is derived from an EMBL/GenBank/DDBJ whole genome shotgun (WGS) entry which is preliminary data.</text>
</comment>
<protein>
    <recommendedName>
        <fullName evidence="3">Tetratricopeptide repeat protein</fullName>
    </recommendedName>
</protein>
<evidence type="ECO:0000313" key="2">
    <source>
        <dbReference type="Proteomes" id="UP000746503"/>
    </source>
</evidence>
<proteinExistence type="predicted"/>